<dbReference type="NCBIfam" id="NF004952">
    <property type="entry name" value="PRK06299.1-2"/>
    <property type="match status" value="1"/>
</dbReference>
<evidence type="ECO:0000259" key="4">
    <source>
        <dbReference type="PROSITE" id="PS50126"/>
    </source>
</evidence>
<gene>
    <name evidence="5" type="ORF">BBU118A_0130</name>
</gene>
<protein>
    <submittedName>
        <fullName evidence="5">Ribosomal protein S1</fullName>
    </submittedName>
</protein>
<feature type="domain" description="S1 motif" evidence="4">
    <location>
        <begin position="186"/>
        <end position="255"/>
    </location>
</feature>
<evidence type="ECO:0000256" key="2">
    <source>
        <dbReference type="ARBA" id="ARBA00022980"/>
    </source>
</evidence>
<dbReference type="CDD" id="cd00164">
    <property type="entry name" value="S1_like"/>
    <property type="match status" value="1"/>
</dbReference>
<keyword evidence="3" id="KW-0687">Ribonucleoprotein</keyword>
<evidence type="ECO:0000313" key="5">
    <source>
        <dbReference type="EMBL" id="EEG99008.1"/>
    </source>
</evidence>
<dbReference type="InterPro" id="IPR050437">
    <property type="entry name" value="Ribos_protein_bS1-like"/>
</dbReference>
<dbReference type="PRINTS" id="PR00681">
    <property type="entry name" value="RIBOSOMALS1"/>
</dbReference>
<dbReference type="GO" id="GO:0003729">
    <property type="term" value="F:mRNA binding"/>
    <property type="evidence" value="ECO:0007669"/>
    <property type="project" value="TreeGrafter"/>
</dbReference>
<feature type="domain" description="S1 motif" evidence="4">
    <location>
        <begin position="359"/>
        <end position="428"/>
    </location>
</feature>
<sequence length="551" mass="63217">MENQKDLQENYLKVLERVELGSRVSGAVVNIMKDYVLVDIGYKSEGFIKIEEFENVPKVGDRLEAIVVRIGGELGLILSVEKLDSLNFQDKVYEYIQNKKIIKGKVLVELPNGYKIQINENVSGFMPFYLSSKSKDEKLKRGAVVEFYILEASEADGLRLILDRRTLEKERDLAKRIELVSSYNEEDVVDGVVERITEYGAIVKIKNFVTGILHKRNIAFNQVENVEDFVRVGDKLKLKIIKINPQTGKMELSLKALKANPWDSVDVKYKIDSIVKGKVVKILPFGAVIELDSELSGFLHISNFSWIRVIKSPQELIKLGQIVEVKILEIDKENQKISLGIKQINENPWERLTEKYPIGRVVQGVVTNITKTGAFVNIEEGIDAYVSKFDISWLEEIDPEEYFKIGDLVNGKVLEVDKRKRNVRLGIKQLEESPWEDFSKSYKKGDTIEVEIVEKKSKGFQVRVYNKIMGFISKIQLGDTKESSLETFEKLNVGDKLKVVITSIDSKDKSVLLSYREYENQRSREEISSYLFKGNDEESYKPFENLLKRDE</sequence>
<dbReference type="AlphaFoldDB" id="A0A7U8EZQ0"/>
<feature type="domain" description="S1 motif" evidence="4">
    <location>
        <begin position="21"/>
        <end position="81"/>
    </location>
</feature>
<dbReference type="InterPro" id="IPR003029">
    <property type="entry name" value="S1_domain"/>
</dbReference>
<dbReference type="PROSITE" id="PS50126">
    <property type="entry name" value="S1"/>
    <property type="match status" value="6"/>
</dbReference>
<dbReference type="SMART" id="SM00316">
    <property type="entry name" value="S1"/>
    <property type="match status" value="6"/>
</dbReference>
<evidence type="ECO:0000256" key="3">
    <source>
        <dbReference type="ARBA" id="ARBA00023274"/>
    </source>
</evidence>
<dbReference type="GO" id="GO:0003735">
    <property type="term" value="F:structural constituent of ribosome"/>
    <property type="evidence" value="ECO:0007669"/>
    <property type="project" value="TreeGrafter"/>
</dbReference>
<dbReference type="PANTHER" id="PTHR10724">
    <property type="entry name" value="30S RIBOSOMAL PROTEIN S1"/>
    <property type="match status" value="1"/>
</dbReference>
<accession>A0A7U8EZQ0</accession>
<dbReference type="GO" id="GO:0006412">
    <property type="term" value="P:translation"/>
    <property type="evidence" value="ECO:0007669"/>
    <property type="project" value="TreeGrafter"/>
</dbReference>
<comment type="similarity">
    <text evidence="1">Belongs to the bacterial ribosomal protein bS1 family.</text>
</comment>
<dbReference type="SUPFAM" id="SSF50249">
    <property type="entry name" value="Nucleic acid-binding proteins"/>
    <property type="match status" value="6"/>
</dbReference>
<organism evidence="5 6">
    <name type="scientific">Borreliella burgdorferi 118a</name>
    <dbReference type="NCBI Taxonomy" id="476210"/>
    <lineage>
        <taxon>Bacteria</taxon>
        <taxon>Pseudomonadati</taxon>
        <taxon>Spirochaetota</taxon>
        <taxon>Spirochaetia</taxon>
        <taxon>Spirochaetales</taxon>
        <taxon>Borreliaceae</taxon>
        <taxon>Borreliella</taxon>
    </lineage>
</organism>
<feature type="domain" description="S1 motif" evidence="4">
    <location>
        <begin position="99"/>
        <end position="165"/>
    </location>
</feature>
<dbReference type="PANTHER" id="PTHR10724:SF7">
    <property type="entry name" value="SMALL RIBOSOMAL SUBUNIT PROTEIN BS1C"/>
    <property type="match status" value="1"/>
</dbReference>
<dbReference type="Proteomes" id="UP000006208">
    <property type="component" value="Unassembled WGS sequence"/>
</dbReference>
<dbReference type="EMBL" id="ABGI02000005">
    <property type="protein sequence ID" value="EEG99008.1"/>
    <property type="molecule type" value="Genomic_DNA"/>
</dbReference>
<dbReference type="GO" id="GO:0022627">
    <property type="term" value="C:cytosolic small ribosomal subunit"/>
    <property type="evidence" value="ECO:0007669"/>
    <property type="project" value="TreeGrafter"/>
</dbReference>
<dbReference type="InterPro" id="IPR035104">
    <property type="entry name" value="Ribosomal_protein_S1-like"/>
</dbReference>
<keyword evidence="2 5" id="KW-0689">Ribosomal protein</keyword>
<evidence type="ECO:0000313" key="6">
    <source>
        <dbReference type="Proteomes" id="UP000006208"/>
    </source>
</evidence>
<dbReference type="RefSeq" id="WP_002659806.1">
    <property type="nucleotide sequence ID" value="NZ_ABGI02000005.1"/>
</dbReference>
<dbReference type="Gene3D" id="2.40.50.140">
    <property type="entry name" value="Nucleic acid-binding proteins"/>
    <property type="match status" value="6"/>
</dbReference>
<evidence type="ECO:0000256" key="1">
    <source>
        <dbReference type="ARBA" id="ARBA00006767"/>
    </source>
</evidence>
<feature type="domain" description="S1 motif" evidence="4">
    <location>
        <begin position="272"/>
        <end position="342"/>
    </location>
</feature>
<comment type="caution">
    <text evidence="5">The sequence shown here is derived from an EMBL/GenBank/DDBJ whole genome shotgun (WGS) entry which is preliminary data.</text>
</comment>
<proteinExistence type="inferred from homology"/>
<feature type="domain" description="S1 motif" evidence="4">
    <location>
        <begin position="445"/>
        <end position="516"/>
    </location>
</feature>
<reference evidence="5 6" key="1">
    <citation type="submission" date="2009-03" db="EMBL/GenBank/DDBJ databases">
        <authorList>
            <person name="Fraser-Liggett C.M."/>
            <person name="Mongodin E.F."/>
            <person name="Casjens B."/>
            <person name="Dunn J."/>
            <person name="Luft B."/>
            <person name="Qiu W."/>
            <person name="Schutzer S."/>
            <person name="Sebastian Y."/>
        </authorList>
    </citation>
    <scope>NUCLEOTIDE SEQUENCE [LARGE SCALE GENOMIC DNA]</scope>
    <source>
        <strain evidence="5 6">118a</strain>
    </source>
</reference>
<dbReference type="InterPro" id="IPR012340">
    <property type="entry name" value="NA-bd_OB-fold"/>
</dbReference>
<name>A0A7U8EZQ0_BORBG</name>
<dbReference type="Pfam" id="PF00575">
    <property type="entry name" value="S1"/>
    <property type="match status" value="5"/>
</dbReference>